<dbReference type="GO" id="GO:0046872">
    <property type="term" value="F:metal ion binding"/>
    <property type="evidence" value="ECO:0007669"/>
    <property type="project" value="InterPro"/>
</dbReference>
<dbReference type="Gene3D" id="3.30.470.20">
    <property type="entry name" value="ATP-grasp fold, B domain"/>
    <property type="match status" value="1"/>
</dbReference>
<comment type="caution">
    <text evidence="3">The sequence shown here is derived from an EMBL/GenBank/DDBJ whole genome shotgun (WGS) entry which is preliminary data.</text>
</comment>
<name>A0A8J7W7H1_9EURY</name>
<dbReference type="InterPro" id="IPR003806">
    <property type="entry name" value="ATP-grasp_PylC-type"/>
</dbReference>
<dbReference type="GO" id="GO:0005524">
    <property type="term" value="F:ATP binding"/>
    <property type="evidence" value="ECO:0007669"/>
    <property type="project" value="UniProtKB-UniRule"/>
</dbReference>
<evidence type="ECO:0000256" key="1">
    <source>
        <dbReference type="PROSITE-ProRule" id="PRU00409"/>
    </source>
</evidence>
<evidence type="ECO:0000313" key="4">
    <source>
        <dbReference type="Proteomes" id="UP000730161"/>
    </source>
</evidence>
<dbReference type="SUPFAM" id="SSF56059">
    <property type="entry name" value="Glutathione synthetase ATP-binding domain-like"/>
    <property type="match status" value="1"/>
</dbReference>
<gene>
    <name evidence="3" type="ORF">RJ53_10615</name>
</gene>
<protein>
    <submittedName>
        <fullName evidence="3">ATP-utilizing enzyme (ATP-grasp superfamily)</fullName>
    </submittedName>
</protein>
<reference evidence="3" key="1">
    <citation type="submission" date="2014-12" db="EMBL/GenBank/DDBJ databases">
        <authorList>
            <person name="Huang H.-H."/>
            <person name="Chen S.-C."/>
            <person name="Lai M.-C."/>
        </authorList>
    </citation>
    <scope>NUCLEOTIDE SEQUENCE</scope>
    <source>
        <strain evidence="3">K1F9705b</strain>
    </source>
</reference>
<dbReference type="Proteomes" id="UP000730161">
    <property type="component" value="Unassembled WGS sequence"/>
</dbReference>
<evidence type="ECO:0000313" key="3">
    <source>
        <dbReference type="EMBL" id="MBR1369904.1"/>
    </source>
</evidence>
<keyword evidence="4" id="KW-1185">Reference proteome</keyword>
<proteinExistence type="predicted"/>
<dbReference type="RefSeq" id="WP_211531661.1">
    <property type="nucleotide sequence ID" value="NZ_JWHL01000024.1"/>
</dbReference>
<dbReference type="Gene3D" id="3.40.50.11770">
    <property type="match status" value="1"/>
</dbReference>
<organism evidence="3 4">
    <name type="scientific">Methanocalculus chunghsingensis</name>
    <dbReference type="NCBI Taxonomy" id="156457"/>
    <lineage>
        <taxon>Archaea</taxon>
        <taxon>Methanobacteriati</taxon>
        <taxon>Methanobacteriota</taxon>
        <taxon>Stenosarchaea group</taxon>
        <taxon>Methanomicrobia</taxon>
        <taxon>Methanomicrobiales</taxon>
        <taxon>Methanocalculaceae</taxon>
        <taxon>Methanocalculus</taxon>
    </lineage>
</organism>
<dbReference type="Gene3D" id="2.30.36.100">
    <property type="match status" value="1"/>
</dbReference>
<dbReference type="PROSITE" id="PS50975">
    <property type="entry name" value="ATP_GRASP"/>
    <property type="match status" value="1"/>
</dbReference>
<feature type="domain" description="ATP-grasp" evidence="2">
    <location>
        <begin position="77"/>
        <end position="270"/>
    </location>
</feature>
<dbReference type="InterPro" id="IPR024710">
    <property type="entry name" value="MfnD"/>
</dbReference>
<keyword evidence="1" id="KW-0067">ATP-binding</keyword>
<dbReference type="OrthoDB" id="133985at2157"/>
<dbReference type="AlphaFoldDB" id="A0A8J7W7H1"/>
<dbReference type="PIRSF" id="PIRSF016766">
    <property type="entry name" value="UCP016766_ATPgrasp"/>
    <property type="match status" value="1"/>
</dbReference>
<dbReference type="Pfam" id="PF02655">
    <property type="entry name" value="ATP-grasp_3"/>
    <property type="match status" value="1"/>
</dbReference>
<sequence length="294" mass="31854">MKVLLAEYTTLHQPELASEGEAMVKTLKASFERLGYEVLSPEKGDFKREIRRLAEVCDYGLVIAPDDLLAGFTHEMECIVHSVGTNSTNAALCANKRLTARLLSDHGIDVPREVTSGTRVIKPIKGVGAKNVRIADEEPGDGEFGQEYIEGDAISVSIIASRVVGEACLWYSGAPPRILAINRQNVEIRDGKMLYHGGTTPIDHPRSEEIGAIAEKVVKILGCQGYIGIDMIVGDRIVVVDVNPRITTSLIGIAHVMEEEIGDLLIKASEGLELPPVHLKGTVSFDTNGGIYPE</sequence>
<accession>A0A8J7W7H1</accession>
<dbReference type="InterPro" id="IPR011761">
    <property type="entry name" value="ATP-grasp"/>
</dbReference>
<dbReference type="EMBL" id="JWHL01000024">
    <property type="protein sequence ID" value="MBR1369904.1"/>
    <property type="molecule type" value="Genomic_DNA"/>
</dbReference>
<evidence type="ECO:0000259" key="2">
    <source>
        <dbReference type="PROSITE" id="PS50975"/>
    </source>
</evidence>
<keyword evidence="1" id="KW-0547">Nucleotide-binding</keyword>